<evidence type="ECO:0000259" key="7">
    <source>
        <dbReference type="PROSITE" id="PS50850"/>
    </source>
</evidence>
<feature type="compositionally biased region" description="Basic residues" evidence="5">
    <location>
        <begin position="607"/>
        <end position="618"/>
    </location>
</feature>
<keyword evidence="3 6" id="KW-1133">Transmembrane helix</keyword>
<dbReference type="EMBL" id="JABSTR010000010">
    <property type="protein sequence ID" value="KAH9379700.1"/>
    <property type="molecule type" value="Genomic_DNA"/>
</dbReference>
<accession>A0A9J6GZ73</accession>
<comment type="caution">
    <text evidence="8">The sequence shown here is derived from an EMBL/GenBank/DDBJ whole genome shotgun (WGS) entry which is preliminary data.</text>
</comment>
<feature type="transmembrane region" description="Helical" evidence="6">
    <location>
        <begin position="162"/>
        <end position="182"/>
    </location>
</feature>
<feature type="transmembrane region" description="Helical" evidence="6">
    <location>
        <begin position="224"/>
        <end position="243"/>
    </location>
</feature>
<dbReference type="Proteomes" id="UP000821853">
    <property type="component" value="Chromosome 8"/>
</dbReference>
<evidence type="ECO:0000313" key="8">
    <source>
        <dbReference type="EMBL" id="KAH9379700.1"/>
    </source>
</evidence>
<dbReference type="Pfam" id="PF00083">
    <property type="entry name" value="Sugar_tr"/>
    <property type="match status" value="1"/>
</dbReference>
<feature type="transmembrane region" description="Helical" evidence="6">
    <location>
        <begin position="462"/>
        <end position="482"/>
    </location>
</feature>
<evidence type="ECO:0000256" key="5">
    <source>
        <dbReference type="SAM" id="MobiDB-lite"/>
    </source>
</evidence>
<sequence>MDHSPNTDAEPLKLSPTSAIPGVPEPASAPPAILSGFAVQDSWSGIQDSLYVILGHGPYQRRVLTCGVLSSFGVLLYAMSYLLLGRQVDHWCSPPDYLAALPAAEWKNRSIPLQEDAGFSRCTMKVRGTAAQWLSCDRWDYDIANRRDSIVSKFNLVCDRQYLYGLSYVCAILATAVMSPLAGFASDRFGRKPVIMVCAFTWLITAIGNSVAETYAMFVTTRVLDYAAANATFTVIFILLYEVTGNARRWLFTILATAVAGTLGPPFVHVMSGMEPRWELSQGILLVPTALTVLWCCLISESPAWLLATWDLERAQAGALEAALVNGVSLPKAKATFLAIVNQMQKITPSQTSTTGSSFAQERIFQLKTTRRKAAAAFLTRFTLNAMYFGMVATEEVSGMSWQLVDVFVTTAYYAAVCLAVKKYGPKNAALIALGVVFMLTASKILTIVFRSEDAQSILKGGTKIAVSGALSVVLFYIAEIFPTDRRSVGISMALFFGSSGTLCAIFLKTLSGEHAKLVLSLFSGFMVSLSIAGIQWLPEVFIEKPPKRDPVMKSERERKEALVASLGNPKRSPPLQLSTGPCSRQKEPAGRTPSSVLSVSEMTPKTSRKSCKRRPLHHSLPPPAKTPSP</sequence>
<dbReference type="GO" id="GO:0016020">
    <property type="term" value="C:membrane"/>
    <property type="evidence" value="ECO:0007669"/>
    <property type="project" value="UniProtKB-SubCell"/>
</dbReference>
<dbReference type="InterPro" id="IPR020846">
    <property type="entry name" value="MFS_dom"/>
</dbReference>
<reference evidence="8 9" key="1">
    <citation type="journal article" date="2020" name="Cell">
        <title>Large-Scale Comparative Analyses of Tick Genomes Elucidate Their Genetic Diversity and Vector Capacities.</title>
        <authorList>
            <consortium name="Tick Genome and Microbiome Consortium (TIGMIC)"/>
            <person name="Jia N."/>
            <person name="Wang J."/>
            <person name="Shi W."/>
            <person name="Du L."/>
            <person name="Sun Y."/>
            <person name="Zhan W."/>
            <person name="Jiang J.F."/>
            <person name="Wang Q."/>
            <person name="Zhang B."/>
            <person name="Ji P."/>
            <person name="Bell-Sakyi L."/>
            <person name="Cui X.M."/>
            <person name="Yuan T.T."/>
            <person name="Jiang B.G."/>
            <person name="Yang W.F."/>
            <person name="Lam T.T."/>
            <person name="Chang Q.C."/>
            <person name="Ding S.J."/>
            <person name="Wang X.J."/>
            <person name="Zhu J.G."/>
            <person name="Ruan X.D."/>
            <person name="Zhao L."/>
            <person name="Wei J.T."/>
            <person name="Ye R.Z."/>
            <person name="Que T.C."/>
            <person name="Du C.H."/>
            <person name="Zhou Y.H."/>
            <person name="Cheng J.X."/>
            <person name="Dai P.F."/>
            <person name="Guo W.B."/>
            <person name="Han X.H."/>
            <person name="Huang E.J."/>
            <person name="Li L.F."/>
            <person name="Wei W."/>
            <person name="Gao Y.C."/>
            <person name="Liu J.Z."/>
            <person name="Shao H.Z."/>
            <person name="Wang X."/>
            <person name="Wang C.C."/>
            <person name="Yang T.C."/>
            <person name="Huo Q.B."/>
            <person name="Li W."/>
            <person name="Chen H.Y."/>
            <person name="Chen S.E."/>
            <person name="Zhou L.G."/>
            <person name="Ni X.B."/>
            <person name="Tian J.H."/>
            <person name="Sheng Y."/>
            <person name="Liu T."/>
            <person name="Pan Y.S."/>
            <person name="Xia L.Y."/>
            <person name="Li J."/>
            <person name="Zhao F."/>
            <person name="Cao W.C."/>
        </authorList>
    </citation>
    <scope>NUCLEOTIDE SEQUENCE [LARGE SCALE GENOMIC DNA]</scope>
    <source>
        <strain evidence="8">HaeL-2018</strain>
    </source>
</reference>
<evidence type="ECO:0000313" key="9">
    <source>
        <dbReference type="Proteomes" id="UP000821853"/>
    </source>
</evidence>
<feature type="transmembrane region" description="Helical" evidence="6">
    <location>
        <begin position="400"/>
        <end position="421"/>
    </location>
</feature>
<dbReference type="InterPro" id="IPR005828">
    <property type="entry name" value="MFS_sugar_transport-like"/>
</dbReference>
<evidence type="ECO:0000256" key="6">
    <source>
        <dbReference type="SAM" id="Phobius"/>
    </source>
</evidence>
<feature type="transmembrane region" description="Helical" evidence="6">
    <location>
        <begin position="250"/>
        <end position="268"/>
    </location>
</feature>
<organism evidence="8 9">
    <name type="scientific">Haemaphysalis longicornis</name>
    <name type="common">Bush tick</name>
    <dbReference type="NCBI Taxonomy" id="44386"/>
    <lineage>
        <taxon>Eukaryota</taxon>
        <taxon>Metazoa</taxon>
        <taxon>Ecdysozoa</taxon>
        <taxon>Arthropoda</taxon>
        <taxon>Chelicerata</taxon>
        <taxon>Arachnida</taxon>
        <taxon>Acari</taxon>
        <taxon>Parasitiformes</taxon>
        <taxon>Ixodida</taxon>
        <taxon>Ixodoidea</taxon>
        <taxon>Ixodidae</taxon>
        <taxon>Haemaphysalinae</taxon>
        <taxon>Haemaphysalis</taxon>
    </lineage>
</organism>
<feature type="transmembrane region" description="Helical" evidence="6">
    <location>
        <begin position="63"/>
        <end position="84"/>
    </location>
</feature>
<dbReference type="PANTHER" id="PTHR24064">
    <property type="entry name" value="SOLUTE CARRIER FAMILY 22 MEMBER"/>
    <property type="match status" value="1"/>
</dbReference>
<feature type="compositionally biased region" description="Pro residues" evidence="5">
    <location>
        <begin position="621"/>
        <end position="630"/>
    </location>
</feature>
<feature type="region of interest" description="Disordered" evidence="5">
    <location>
        <begin position="550"/>
        <end position="630"/>
    </location>
</feature>
<feature type="compositionally biased region" description="Basic and acidic residues" evidence="5">
    <location>
        <begin position="550"/>
        <end position="562"/>
    </location>
</feature>
<feature type="transmembrane region" description="Helical" evidence="6">
    <location>
        <begin position="374"/>
        <end position="394"/>
    </location>
</feature>
<dbReference type="VEuPathDB" id="VectorBase:HLOH_051460"/>
<feature type="transmembrane region" description="Helical" evidence="6">
    <location>
        <begin position="428"/>
        <end position="450"/>
    </location>
</feature>
<feature type="transmembrane region" description="Helical" evidence="6">
    <location>
        <begin position="489"/>
        <end position="508"/>
    </location>
</feature>
<dbReference type="InterPro" id="IPR005829">
    <property type="entry name" value="Sugar_transporter_CS"/>
</dbReference>
<gene>
    <name evidence="8" type="ORF">HPB48_021221</name>
</gene>
<proteinExistence type="predicted"/>
<feature type="domain" description="Major facilitator superfamily (MFS) profile" evidence="7">
    <location>
        <begin position="66"/>
        <end position="548"/>
    </location>
</feature>
<feature type="transmembrane region" description="Helical" evidence="6">
    <location>
        <begin position="520"/>
        <end position="539"/>
    </location>
</feature>
<feature type="compositionally biased region" description="Polar residues" evidence="5">
    <location>
        <begin position="593"/>
        <end position="606"/>
    </location>
</feature>
<keyword evidence="9" id="KW-1185">Reference proteome</keyword>
<keyword evidence="4 6" id="KW-0472">Membrane</keyword>
<dbReference type="SUPFAM" id="SSF103473">
    <property type="entry name" value="MFS general substrate transporter"/>
    <property type="match status" value="1"/>
</dbReference>
<feature type="region of interest" description="Disordered" evidence="5">
    <location>
        <begin position="1"/>
        <end position="21"/>
    </location>
</feature>
<feature type="transmembrane region" description="Helical" evidence="6">
    <location>
        <begin position="194"/>
        <end position="212"/>
    </location>
</feature>
<dbReference type="InterPro" id="IPR036259">
    <property type="entry name" value="MFS_trans_sf"/>
</dbReference>
<dbReference type="Gene3D" id="1.20.1250.20">
    <property type="entry name" value="MFS general substrate transporter like domains"/>
    <property type="match status" value="1"/>
</dbReference>
<evidence type="ECO:0000256" key="3">
    <source>
        <dbReference type="ARBA" id="ARBA00022989"/>
    </source>
</evidence>
<keyword evidence="2 6" id="KW-0812">Transmembrane</keyword>
<name>A0A9J6GZ73_HAELO</name>
<feature type="transmembrane region" description="Helical" evidence="6">
    <location>
        <begin position="280"/>
        <end position="299"/>
    </location>
</feature>
<dbReference type="OMA" id="HDNCADI"/>
<comment type="subcellular location">
    <subcellularLocation>
        <location evidence="1">Membrane</location>
        <topology evidence="1">Multi-pass membrane protein</topology>
    </subcellularLocation>
</comment>
<dbReference type="PROSITE" id="PS00216">
    <property type="entry name" value="SUGAR_TRANSPORT_1"/>
    <property type="match status" value="1"/>
</dbReference>
<dbReference type="PROSITE" id="PS50850">
    <property type="entry name" value="MFS"/>
    <property type="match status" value="1"/>
</dbReference>
<evidence type="ECO:0000256" key="1">
    <source>
        <dbReference type="ARBA" id="ARBA00004141"/>
    </source>
</evidence>
<dbReference type="OrthoDB" id="6499557at2759"/>
<evidence type="ECO:0000256" key="4">
    <source>
        <dbReference type="ARBA" id="ARBA00023136"/>
    </source>
</evidence>
<protein>
    <recommendedName>
        <fullName evidence="7">Major facilitator superfamily (MFS) profile domain-containing protein</fullName>
    </recommendedName>
</protein>
<dbReference type="GO" id="GO:0022857">
    <property type="term" value="F:transmembrane transporter activity"/>
    <property type="evidence" value="ECO:0007669"/>
    <property type="project" value="InterPro"/>
</dbReference>
<dbReference type="AlphaFoldDB" id="A0A9J6GZ73"/>
<evidence type="ECO:0000256" key="2">
    <source>
        <dbReference type="ARBA" id="ARBA00022692"/>
    </source>
</evidence>